<organism evidence="1 2">
    <name type="scientific">Rossellomorea pakistanensis</name>
    <dbReference type="NCBI Taxonomy" id="992288"/>
    <lineage>
        <taxon>Bacteria</taxon>
        <taxon>Bacillati</taxon>
        <taxon>Bacillota</taxon>
        <taxon>Bacilli</taxon>
        <taxon>Bacillales</taxon>
        <taxon>Bacillaceae</taxon>
        <taxon>Rossellomorea</taxon>
    </lineage>
</organism>
<evidence type="ECO:0000313" key="1">
    <source>
        <dbReference type="EMBL" id="MBM7586371.1"/>
    </source>
</evidence>
<name>A0ABS2NET7_9BACI</name>
<accession>A0ABS2NET7</accession>
<dbReference type="EMBL" id="JAFBDZ010000003">
    <property type="protein sequence ID" value="MBM7586371.1"/>
    <property type="molecule type" value="Genomic_DNA"/>
</dbReference>
<gene>
    <name evidence="1" type="ORF">JOC86_002923</name>
</gene>
<evidence type="ECO:0008006" key="3">
    <source>
        <dbReference type="Google" id="ProtNLM"/>
    </source>
</evidence>
<dbReference type="SUPFAM" id="SSF54593">
    <property type="entry name" value="Glyoxalase/Bleomycin resistance protein/Dihydroxybiphenyl dioxygenase"/>
    <property type="match status" value="1"/>
</dbReference>
<protein>
    <recommendedName>
        <fullName evidence="3">Glyoxalase</fullName>
    </recommendedName>
</protein>
<sequence length="61" mass="7301">MLKIDSIPCLHLPVTDVEISVRWWQEYFHLKLESPYNPGDKMASLRTQNGQWIFLWKVNEV</sequence>
<evidence type="ECO:0000313" key="2">
    <source>
        <dbReference type="Proteomes" id="UP001646157"/>
    </source>
</evidence>
<dbReference type="InterPro" id="IPR029068">
    <property type="entry name" value="Glyas_Bleomycin-R_OHBP_Dase"/>
</dbReference>
<proteinExistence type="predicted"/>
<keyword evidence="2" id="KW-1185">Reference proteome</keyword>
<reference evidence="1 2" key="1">
    <citation type="submission" date="2021-01" db="EMBL/GenBank/DDBJ databases">
        <title>Genomic Encyclopedia of Type Strains, Phase IV (KMG-IV): sequencing the most valuable type-strain genomes for metagenomic binning, comparative biology and taxonomic classification.</title>
        <authorList>
            <person name="Goeker M."/>
        </authorList>
    </citation>
    <scope>NUCLEOTIDE SEQUENCE [LARGE SCALE GENOMIC DNA]</scope>
    <source>
        <strain evidence="1 2">DSM 24834</strain>
    </source>
</reference>
<dbReference type="RefSeq" id="WP_205173601.1">
    <property type="nucleotide sequence ID" value="NZ_JAFBDZ010000003.1"/>
</dbReference>
<dbReference type="Proteomes" id="UP001646157">
    <property type="component" value="Unassembled WGS sequence"/>
</dbReference>
<comment type="caution">
    <text evidence="1">The sequence shown here is derived from an EMBL/GenBank/DDBJ whole genome shotgun (WGS) entry which is preliminary data.</text>
</comment>